<dbReference type="EMBL" id="JBBXMP010000004">
    <property type="protein sequence ID" value="KAL0071037.1"/>
    <property type="molecule type" value="Genomic_DNA"/>
</dbReference>
<keyword evidence="2" id="KW-0274">FAD</keyword>
<dbReference type="PANTHER" id="PTHR46720:SF3">
    <property type="entry name" value="FAD-BINDING DOMAIN-CONTAINING PROTEIN-RELATED"/>
    <property type="match status" value="1"/>
</dbReference>
<dbReference type="PRINTS" id="PR00420">
    <property type="entry name" value="RNGMNOXGNASE"/>
</dbReference>
<evidence type="ECO:0000256" key="1">
    <source>
        <dbReference type="ARBA" id="ARBA00022630"/>
    </source>
</evidence>
<proteinExistence type="predicted"/>
<comment type="caution">
    <text evidence="5">The sequence shown here is derived from an EMBL/GenBank/DDBJ whole genome shotgun (WGS) entry which is preliminary data.</text>
</comment>
<dbReference type="InterPro" id="IPR036188">
    <property type="entry name" value="FAD/NAD-bd_sf"/>
</dbReference>
<dbReference type="PANTHER" id="PTHR46720">
    <property type="entry name" value="HYDROXYLASE, PUTATIVE (AFU_ORTHOLOGUE AFUA_3G01460)-RELATED"/>
    <property type="match status" value="1"/>
</dbReference>
<accession>A0ABR3AEP5</accession>
<evidence type="ECO:0000256" key="3">
    <source>
        <dbReference type="ARBA" id="ARBA00023002"/>
    </source>
</evidence>
<dbReference type="Proteomes" id="UP001437256">
    <property type="component" value="Unassembled WGS sequence"/>
</dbReference>
<feature type="domain" description="FAD-binding" evidence="4">
    <location>
        <begin position="173"/>
        <end position="240"/>
    </location>
</feature>
<keyword evidence="6" id="KW-1185">Reference proteome</keyword>
<dbReference type="SUPFAM" id="SSF54373">
    <property type="entry name" value="FAD-linked reductases, C-terminal domain"/>
    <property type="match status" value="1"/>
</dbReference>
<name>A0ABR3AEP5_9AGAR</name>
<dbReference type="SUPFAM" id="SSF51905">
    <property type="entry name" value="FAD/NAD(P)-binding domain"/>
    <property type="match status" value="1"/>
</dbReference>
<evidence type="ECO:0000313" key="6">
    <source>
        <dbReference type="Proteomes" id="UP001437256"/>
    </source>
</evidence>
<dbReference type="InterPro" id="IPR002938">
    <property type="entry name" value="FAD-bd"/>
</dbReference>
<sequence>MSEKIKLNFEDGSAEFFDVLVRADGVESVTRSCLYRELVGQAYADGLPQAIIDNYGSVIEPEFSGTVVYRAVVHPDDEPIPAHLLGRGPTMYIGRNIVLVVYPVGNEGMINLSLYRFQDELRGSHYDGPWSVPILPDEVLNASSFDNWESDFREWLAPTTRWAIHTVKPLPTFATQNVVLLGDAAHAFLPHQGIGAGQAIEDAWILAELLGRPSTTTAMLSRALQVYDNLRRPWADEVAEKCRFNGRCYGLNYDNLPFETSSPLDAEQKLNEMGERVIDGWAWCWRTSAHSMLENALHKLET</sequence>
<keyword evidence="3" id="KW-0560">Oxidoreductase</keyword>
<evidence type="ECO:0000259" key="4">
    <source>
        <dbReference type="Pfam" id="PF01494"/>
    </source>
</evidence>
<dbReference type="Pfam" id="PF01494">
    <property type="entry name" value="FAD_binding_3"/>
    <property type="match status" value="1"/>
</dbReference>
<dbReference type="Gene3D" id="3.50.50.60">
    <property type="entry name" value="FAD/NAD(P)-binding domain"/>
    <property type="match status" value="1"/>
</dbReference>
<reference evidence="5 6" key="1">
    <citation type="submission" date="2024-05" db="EMBL/GenBank/DDBJ databases">
        <title>A draft genome resource for the thread blight pathogen Marasmius tenuissimus strain MS-2.</title>
        <authorList>
            <person name="Yulfo-Soto G.E."/>
            <person name="Baruah I.K."/>
            <person name="Amoako-Attah I."/>
            <person name="Bukari Y."/>
            <person name="Meinhardt L.W."/>
            <person name="Bailey B.A."/>
            <person name="Cohen S.P."/>
        </authorList>
    </citation>
    <scope>NUCLEOTIDE SEQUENCE [LARGE SCALE GENOMIC DNA]</scope>
    <source>
        <strain evidence="5 6">MS-2</strain>
    </source>
</reference>
<dbReference type="InterPro" id="IPR051104">
    <property type="entry name" value="FAD_monoxygenase"/>
</dbReference>
<gene>
    <name evidence="5" type="ORF">AAF712_001595</name>
</gene>
<evidence type="ECO:0000313" key="5">
    <source>
        <dbReference type="EMBL" id="KAL0071037.1"/>
    </source>
</evidence>
<organism evidence="5 6">
    <name type="scientific">Marasmius tenuissimus</name>
    <dbReference type="NCBI Taxonomy" id="585030"/>
    <lineage>
        <taxon>Eukaryota</taxon>
        <taxon>Fungi</taxon>
        <taxon>Dikarya</taxon>
        <taxon>Basidiomycota</taxon>
        <taxon>Agaricomycotina</taxon>
        <taxon>Agaricomycetes</taxon>
        <taxon>Agaricomycetidae</taxon>
        <taxon>Agaricales</taxon>
        <taxon>Marasmiineae</taxon>
        <taxon>Marasmiaceae</taxon>
        <taxon>Marasmius</taxon>
    </lineage>
</organism>
<evidence type="ECO:0000256" key="2">
    <source>
        <dbReference type="ARBA" id="ARBA00022827"/>
    </source>
</evidence>
<keyword evidence="1" id="KW-0285">Flavoprotein</keyword>
<protein>
    <recommendedName>
        <fullName evidence="4">FAD-binding domain-containing protein</fullName>
    </recommendedName>
</protein>